<comment type="function">
    <text evidence="2 3">Might take part in the signal recognition particle (SRP) pathway. This is inferred from the conservation of its genetic proximity to ftsY/ffh. May be a regulatory protein.</text>
</comment>
<reference evidence="5" key="1">
    <citation type="submission" date="2018-07" db="EMBL/GenBank/DDBJ databases">
        <title>Complete Genome Sequence of Spiroplasma phoeniceum.</title>
        <authorList>
            <person name="Davis R.E."/>
            <person name="Shao J.Y."/>
            <person name="Zhao Y."/>
            <person name="Silver A."/>
            <person name="Stump z."/>
            <person name="Gasparich G."/>
        </authorList>
    </citation>
    <scope>NUCLEOTIDE SEQUENCE [LARGE SCALE GENOMIC DNA]</scope>
    <source>
        <strain evidence="5">P40</strain>
    </source>
</reference>
<dbReference type="KEGG" id="sphh:SDAV_001011"/>
<dbReference type="Pfam" id="PF04297">
    <property type="entry name" value="UPF0122"/>
    <property type="match status" value="1"/>
</dbReference>
<keyword evidence="5" id="KW-1185">Reference proteome</keyword>
<organism evidence="4 5">
    <name type="scientific">Spiroplasma phoeniceum P40</name>
    <dbReference type="NCBI Taxonomy" id="1276259"/>
    <lineage>
        <taxon>Bacteria</taxon>
        <taxon>Bacillati</taxon>
        <taxon>Mycoplasmatota</taxon>
        <taxon>Mollicutes</taxon>
        <taxon>Entomoplasmatales</taxon>
        <taxon>Spiroplasmataceae</taxon>
        <taxon>Spiroplasma</taxon>
    </lineage>
</organism>
<evidence type="ECO:0000256" key="2">
    <source>
        <dbReference type="ARBA" id="ARBA00024764"/>
    </source>
</evidence>
<dbReference type="NCBIfam" id="NF045758">
    <property type="entry name" value="YlxM"/>
    <property type="match status" value="1"/>
</dbReference>
<dbReference type="HAMAP" id="MF_00245">
    <property type="entry name" value="UPF0122"/>
    <property type="match status" value="1"/>
</dbReference>
<comment type="similarity">
    <text evidence="1 3">Belongs to the UPF0122 family.</text>
</comment>
<sequence length="106" mass="12633">MKDLAKSNELILLYELYRELLTTKQREYFELYFFDDYSLSEIAGLKNVSRNAVYDSLVKITNALHKFENNLKLGYKQHQRDIIYQEFENIKECAGLIKKLKKIDSD</sequence>
<dbReference type="InterPro" id="IPR007394">
    <property type="entry name" value="UPF0122"/>
</dbReference>
<evidence type="ECO:0000313" key="4">
    <source>
        <dbReference type="EMBL" id="AXF95991.1"/>
    </source>
</evidence>
<dbReference type="PANTHER" id="PTHR40083">
    <property type="entry name" value="UPF0122 PROTEIN CBO2450/CLC_2298"/>
    <property type="match status" value="1"/>
</dbReference>
<evidence type="ECO:0000313" key="5">
    <source>
        <dbReference type="Proteomes" id="UP000253689"/>
    </source>
</evidence>
<gene>
    <name evidence="4" type="ORF">SDAV_001011</name>
</gene>
<dbReference type="AlphaFoldDB" id="A0A345DP53"/>
<dbReference type="InterPro" id="IPR013324">
    <property type="entry name" value="RNA_pol_sigma_r3/r4-like"/>
</dbReference>
<dbReference type="PANTHER" id="PTHR40083:SF1">
    <property type="entry name" value="UPF0122 PROTEIN YLXM"/>
    <property type="match status" value="1"/>
</dbReference>
<proteinExistence type="inferred from homology"/>
<dbReference type="RefSeq" id="WP_114564779.1">
    <property type="nucleotide sequence ID" value="NZ_CP031088.1"/>
</dbReference>
<dbReference type="EMBL" id="CP031088">
    <property type="protein sequence ID" value="AXF95991.1"/>
    <property type="molecule type" value="Genomic_DNA"/>
</dbReference>
<evidence type="ECO:0000256" key="1">
    <source>
        <dbReference type="ARBA" id="ARBA00008720"/>
    </source>
</evidence>
<evidence type="ECO:0000256" key="3">
    <source>
        <dbReference type="HAMAP-Rule" id="MF_00245"/>
    </source>
</evidence>
<dbReference type="SUPFAM" id="SSF88659">
    <property type="entry name" value="Sigma3 and sigma4 domains of RNA polymerase sigma factors"/>
    <property type="match status" value="1"/>
</dbReference>
<dbReference type="Gene3D" id="1.10.10.10">
    <property type="entry name" value="Winged helix-like DNA-binding domain superfamily/Winged helix DNA-binding domain"/>
    <property type="match status" value="1"/>
</dbReference>
<accession>A0A345DP53</accession>
<dbReference type="Proteomes" id="UP000253689">
    <property type="component" value="Chromosome"/>
</dbReference>
<name>A0A345DP53_9MOLU</name>
<dbReference type="InterPro" id="IPR054831">
    <property type="entry name" value="UPF0122_fam_protein"/>
</dbReference>
<dbReference type="InterPro" id="IPR036388">
    <property type="entry name" value="WH-like_DNA-bd_sf"/>
</dbReference>
<protein>
    <recommendedName>
        <fullName evidence="3">UPF0122 protein SDAV_001011</fullName>
    </recommendedName>
</protein>